<accession>A0A7D7MJ06</accession>
<dbReference type="Proteomes" id="UP000514716">
    <property type="component" value="Chromosome"/>
</dbReference>
<dbReference type="AlphaFoldDB" id="A0A7D7MJ06"/>
<dbReference type="SUPFAM" id="SSF54593">
    <property type="entry name" value="Glyoxalase/Bleomycin resistance protein/Dihydroxybiphenyl dioxygenase"/>
    <property type="match status" value="1"/>
</dbReference>
<name>A0A7D7MJ06_PLAMR</name>
<keyword evidence="3" id="KW-1185">Reference proteome</keyword>
<sequence length="141" mass="15903">MSINVYMIFNGNCEEAVGYYATVFGTEPPEFSRFGDMPSEPGQEMPEEMKSRIMHANLNIHGSPVMFSDAMSDDPISVGKNINVTVLSNDLKKMANEFKRLGEEGNVQMELQETFWSPAYGIVEDKYGIVWMFNHDDAQTS</sequence>
<dbReference type="Pfam" id="PF06983">
    <property type="entry name" value="3-dmu-9_3-mt"/>
    <property type="match status" value="1"/>
</dbReference>
<protein>
    <submittedName>
        <fullName evidence="2">VOC family protein</fullName>
    </submittedName>
</protein>
<feature type="domain" description="PhnB-like" evidence="1">
    <location>
        <begin position="3"/>
        <end position="131"/>
    </location>
</feature>
<dbReference type="KEGG" id="pdec:H1Q58_02330"/>
<dbReference type="RefSeq" id="WP_182092587.1">
    <property type="nucleotide sequence ID" value="NZ_CP059540.1"/>
</dbReference>
<proteinExistence type="predicted"/>
<dbReference type="InterPro" id="IPR029068">
    <property type="entry name" value="Glyas_Bleomycin-R_OHBP_Dase"/>
</dbReference>
<organism evidence="2 3">
    <name type="scientific">Planococcus maritimus</name>
    <dbReference type="NCBI Taxonomy" id="192421"/>
    <lineage>
        <taxon>Bacteria</taxon>
        <taxon>Bacillati</taxon>
        <taxon>Bacillota</taxon>
        <taxon>Bacilli</taxon>
        <taxon>Bacillales</taxon>
        <taxon>Caryophanaceae</taxon>
        <taxon>Planococcus</taxon>
    </lineage>
</organism>
<evidence type="ECO:0000259" key="1">
    <source>
        <dbReference type="Pfam" id="PF06983"/>
    </source>
</evidence>
<dbReference type="Gene3D" id="3.10.180.10">
    <property type="entry name" value="2,3-Dihydroxybiphenyl 1,2-Dioxygenase, domain 1"/>
    <property type="match status" value="1"/>
</dbReference>
<dbReference type="CDD" id="cd06588">
    <property type="entry name" value="PhnB_like"/>
    <property type="match status" value="1"/>
</dbReference>
<reference evidence="2 3" key="1">
    <citation type="submission" date="2020-07" db="EMBL/GenBank/DDBJ databases">
        <title>Screening of a cold-adapted Planococcus bacterium producing protease in traditional shrimp paste and protease identification by genome sequencing.</title>
        <authorList>
            <person name="Gao R."/>
            <person name="Leng W."/>
            <person name="Chu Q."/>
            <person name="Wu X."/>
            <person name="Liu H."/>
            <person name="Li X."/>
        </authorList>
    </citation>
    <scope>NUCLEOTIDE SEQUENCE [LARGE SCALE GENOMIC DNA]</scope>
    <source>
        <strain evidence="2 3">XJ11</strain>
    </source>
</reference>
<evidence type="ECO:0000313" key="3">
    <source>
        <dbReference type="Proteomes" id="UP000514716"/>
    </source>
</evidence>
<dbReference type="InterPro" id="IPR028973">
    <property type="entry name" value="PhnB-like"/>
</dbReference>
<gene>
    <name evidence="2" type="ORF">H1Q58_02330</name>
</gene>
<evidence type="ECO:0000313" key="2">
    <source>
        <dbReference type="EMBL" id="QMT17888.1"/>
    </source>
</evidence>
<dbReference type="PANTHER" id="PTHR33990">
    <property type="entry name" value="PROTEIN YJDN-RELATED"/>
    <property type="match status" value="1"/>
</dbReference>
<dbReference type="PANTHER" id="PTHR33990:SF1">
    <property type="entry name" value="PROTEIN YJDN"/>
    <property type="match status" value="1"/>
</dbReference>
<dbReference type="EMBL" id="CP059540">
    <property type="protein sequence ID" value="QMT17888.1"/>
    <property type="molecule type" value="Genomic_DNA"/>
</dbReference>